<dbReference type="PRINTS" id="PR00368">
    <property type="entry name" value="FADPNR"/>
</dbReference>
<evidence type="ECO:0000313" key="7">
    <source>
        <dbReference type="EMBL" id="STZ61588.1"/>
    </source>
</evidence>
<sequence>MKDVLVLGGGFAGVWSAAGAVRLARSVGNDDLRVRLISTGDDMVIRPRLYERNPDKMRVSLDSLLGPIGVNRMNARVEFIDVTAQMVSARDHDGTPVTAIYDRLVLATGSQLNRPTFPGSAHVFDIDTVEAATALDAHLHRLPRLDQQGRYTAVVVGAGFTGVEIATELVGRLREIAGTDVRVVLVELADVPGPELGHAPRPFIVDALTELGVELRLGRTPIAATTDTVTLDDGEMIPAATVVWTVGMAASPLTAQIPGERDRFGRLLVDEYLRVTPTVYAAGDTAAAIADDGHPTIQSCQHAQPMGKYAGHNVAADLLGLPMLPFTADPYSNCLDLGAAGALMTVGWDRVVDKAGAQAKAMKQAINTQWIYPPIDSADALLAKAGHFSNSA</sequence>
<dbReference type="PANTHER" id="PTHR42913:SF3">
    <property type="entry name" value="64 KDA MITOCHONDRIAL NADH DEHYDROGENASE (EUROFUNG)"/>
    <property type="match status" value="1"/>
</dbReference>
<evidence type="ECO:0000256" key="3">
    <source>
        <dbReference type="ARBA" id="ARBA00022630"/>
    </source>
</evidence>
<dbReference type="Pfam" id="PF07992">
    <property type="entry name" value="Pyr_redox_2"/>
    <property type="match status" value="1"/>
</dbReference>
<comment type="cofactor">
    <cofactor evidence="1">
        <name>FAD</name>
        <dbReference type="ChEBI" id="CHEBI:57692"/>
    </cofactor>
</comment>
<dbReference type="Gene3D" id="3.50.50.100">
    <property type="match status" value="1"/>
</dbReference>
<evidence type="ECO:0000259" key="6">
    <source>
        <dbReference type="Pfam" id="PF07992"/>
    </source>
</evidence>
<organism evidence="7 8">
    <name type="scientific">Mycolicibacterium tokaiense</name>
    <dbReference type="NCBI Taxonomy" id="39695"/>
    <lineage>
        <taxon>Bacteria</taxon>
        <taxon>Bacillati</taxon>
        <taxon>Actinomycetota</taxon>
        <taxon>Actinomycetes</taxon>
        <taxon>Mycobacteriales</taxon>
        <taxon>Mycobacteriaceae</taxon>
        <taxon>Mycolicibacterium</taxon>
    </lineage>
</organism>
<accession>A0A378TLA1</accession>
<dbReference type="InterPro" id="IPR051169">
    <property type="entry name" value="NADH-Q_oxidoreductase"/>
</dbReference>
<evidence type="ECO:0000256" key="4">
    <source>
        <dbReference type="ARBA" id="ARBA00022827"/>
    </source>
</evidence>
<dbReference type="GO" id="GO:0003955">
    <property type="term" value="F:NAD(P)H dehydrogenase (quinone) activity"/>
    <property type="evidence" value="ECO:0007669"/>
    <property type="project" value="TreeGrafter"/>
</dbReference>
<dbReference type="AlphaFoldDB" id="A0A378TLA1"/>
<keyword evidence="5 7" id="KW-0560">Oxidoreductase</keyword>
<protein>
    <submittedName>
        <fullName evidence="7">NADH dehydrogenase, FAD-containing subunit</fullName>
        <ecNumber evidence="7">1.6.99.-</ecNumber>
    </submittedName>
</protein>
<dbReference type="InterPro" id="IPR023753">
    <property type="entry name" value="FAD/NAD-binding_dom"/>
</dbReference>
<keyword evidence="4" id="KW-0274">FAD</keyword>
<evidence type="ECO:0000313" key="8">
    <source>
        <dbReference type="Proteomes" id="UP000254978"/>
    </source>
</evidence>
<feature type="domain" description="FAD/NAD(P)-binding" evidence="6">
    <location>
        <begin position="2"/>
        <end position="307"/>
    </location>
</feature>
<dbReference type="EC" id="1.6.99.-" evidence="7"/>
<dbReference type="PANTHER" id="PTHR42913">
    <property type="entry name" value="APOPTOSIS-INDUCING FACTOR 1"/>
    <property type="match status" value="1"/>
</dbReference>
<proteinExistence type="inferred from homology"/>
<evidence type="ECO:0000256" key="1">
    <source>
        <dbReference type="ARBA" id="ARBA00001974"/>
    </source>
</evidence>
<dbReference type="Proteomes" id="UP000254978">
    <property type="component" value="Unassembled WGS sequence"/>
</dbReference>
<name>A0A378TLA1_9MYCO</name>
<dbReference type="SUPFAM" id="SSF51905">
    <property type="entry name" value="FAD/NAD(P)-binding domain"/>
    <property type="match status" value="1"/>
</dbReference>
<evidence type="ECO:0000256" key="5">
    <source>
        <dbReference type="ARBA" id="ARBA00023002"/>
    </source>
</evidence>
<dbReference type="OrthoDB" id="9781621at2"/>
<dbReference type="PRINTS" id="PR00411">
    <property type="entry name" value="PNDRDTASEI"/>
</dbReference>
<keyword evidence="8" id="KW-1185">Reference proteome</keyword>
<dbReference type="InterPro" id="IPR036188">
    <property type="entry name" value="FAD/NAD-bd_sf"/>
</dbReference>
<dbReference type="RefSeq" id="WP_115280485.1">
    <property type="nucleotide sequence ID" value="NZ_AP022600.1"/>
</dbReference>
<gene>
    <name evidence="7" type="ORF">NCTC10821_05145</name>
</gene>
<comment type="similarity">
    <text evidence="2">Belongs to the NADH dehydrogenase family.</text>
</comment>
<dbReference type="EMBL" id="UGQT01000001">
    <property type="protein sequence ID" value="STZ61588.1"/>
    <property type="molecule type" value="Genomic_DNA"/>
</dbReference>
<keyword evidence="3" id="KW-0285">Flavoprotein</keyword>
<evidence type="ECO:0000256" key="2">
    <source>
        <dbReference type="ARBA" id="ARBA00005272"/>
    </source>
</evidence>
<dbReference type="GO" id="GO:0019646">
    <property type="term" value="P:aerobic electron transport chain"/>
    <property type="evidence" value="ECO:0007669"/>
    <property type="project" value="TreeGrafter"/>
</dbReference>
<reference evidence="7 8" key="1">
    <citation type="submission" date="2018-06" db="EMBL/GenBank/DDBJ databases">
        <authorList>
            <consortium name="Pathogen Informatics"/>
            <person name="Doyle S."/>
        </authorList>
    </citation>
    <scope>NUCLEOTIDE SEQUENCE [LARGE SCALE GENOMIC DNA]</scope>
    <source>
        <strain evidence="7 8">NCTC10821</strain>
    </source>
</reference>